<feature type="domain" description="DUF7033" evidence="1">
    <location>
        <begin position="127"/>
        <end position="214"/>
    </location>
</feature>
<dbReference type="InterPro" id="IPR054297">
    <property type="entry name" value="DUF7033"/>
</dbReference>
<evidence type="ECO:0000259" key="1">
    <source>
        <dbReference type="Pfam" id="PF23019"/>
    </source>
</evidence>
<dbReference type="Proteomes" id="UP000199197">
    <property type="component" value="Unassembled WGS sequence"/>
</dbReference>
<name>A0A0P1MQN5_9BACT</name>
<dbReference type="SUPFAM" id="SSF88713">
    <property type="entry name" value="Glycoside hydrolase/deacetylase"/>
    <property type="match status" value="1"/>
</dbReference>
<dbReference type="Gene3D" id="3.20.20.370">
    <property type="entry name" value="Glycoside hydrolase/deacetylase"/>
    <property type="match status" value="1"/>
</dbReference>
<dbReference type="GO" id="GO:0005975">
    <property type="term" value="P:carbohydrate metabolic process"/>
    <property type="evidence" value="ECO:0007669"/>
    <property type="project" value="InterPro"/>
</dbReference>
<evidence type="ECO:0000313" key="2">
    <source>
        <dbReference type="EMBL" id="CUS97614.1"/>
    </source>
</evidence>
<accession>A0A0P1MQN5</accession>
<gene>
    <name evidence="2" type="ORF">JGI23_00324</name>
</gene>
<dbReference type="Pfam" id="PF23019">
    <property type="entry name" value="DUF7033"/>
    <property type="match status" value="1"/>
</dbReference>
<dbReference type="EMBL" id="CZVW01000003">
    <property type="protein sequence ID" value="CUS97614.1"/>
    <property type="molecule type" value="Genomic_DNA"/>
</dbReference>
<evidence type="ECO:0000313" key="3">
    <source>
        <dbReference type="Proteomes" id="UP000199197"/>
    </source>
</evidence>
<proteinExistence type="predicted"/>
<dbReference type="InterPro" id="IPR011330">
    <property type="entry name" value="Glyco_hydro/deAcase_b/a-brl"/>
</dbReference>
<dbReference type="OrthoDB" id="5573484at2"/>
<organism evidence="2 3">
    <name type="scientific">Candidatus Chryseopegocella kryptomonas</name>
    <dbReference type="NCBI Taxonomy" id="1633643"/>
    <lineage>
        <taxon>Bacteria</taxon>
        <taxon>Pseudomonadati</taxon>
        <taxon>Candidatus Kryptoniota</taxon>
        <taxon>Candidatus Chryseopegocella</taxon>
    </lineage>
</organism>
<dbReference type="AlphaFoldDB" id="A0A0P1MQN5"/>
<keyword evidence="3" id="KW-1185">Reference proteome</keyword>
<sequence>MQVKVFLDVDNDSHRRRIEYVLKNFSLVYGIEFDIVSSIDDVSNNEPLIYYGSNFVRRDKSISIGKSTQAIELFERRKSYDELYEIATIHFVNLKTPLVPVEFEGFKLPVFFVTGEPIFEVDDFLRINFDILSCAFYFLSSWDERVKVKRDDFGRFPDDENLLVKLGVSDLPIVNFYFFILKKFLEKIDVVSKQRDWEGKNFAVCLTHDVDVLRKWSPFGVYNEIVNKFIMGREEIQKRRERFAKFLYYFLKGYDPYREGMGKIFEFENKFGVKSTFFLKSGGATKYDARYKWDEFMFGFVRKLKENGFEIGLHPSFDAFDKIELMRNEKEKILEFVGSNVFGVRQHYLRYNFKITPFIQSELGFKYDSTLGFTSRQGFRCGYAFPFKIFDVDGNVEMEIYEIPIVFMDAVYQYGKNVKSIEEILSEVVKLLRVVKVFGGVMTVLFHNTVYDEFDSWGWDFVYEEFVKLALEEGAFVGSCEEIIDLFETK</sequence>
<dbReference type="RefSeq" id="WP_092347473.1">
    <property type="nucleotide sequence ID" value="NZ_CZVW01000003.1"/>
</dbReference>
<protein>
    <recommendedName>
        <fullName evidence="1">DUF7033 domain-containing protein</fullName>
    </recommendedName>
</protein>
<reference evidence="3" key="1">
    <citation type="submission" date="2015-11" db="EMBL/GenBank/DDBJ databases">
        <authorList>
            <person name="Varghese N."/>
        </authorList>
    </citation>
    <scope>NUCLEOTIDE SEQUENCE [LARGE SCALE GENOMIC DNA]</scope>
    <source>
        <strain evidence="3">JGI-23</strain>
    </source>
</reference>